<feature type="compositionally biased region" description="Polar residues" evidence="2">
    <location>
        <begin position="71"/>
        <end position="88"/>
    </location>
</feature>
<evidence type="ECO:0000256" key="2">
    <source>
        <dbReference type="SAM" id="MobiDB-lite"/>
    </source>
</evidence>
<accession>A0A9P5L9H9</accession>
<name>A0A9P5L9H9_9HYPO</name>
<dbReference type="GO" id="GO:0008270">
    <property type="term" value="F:zinc ion binding"/>
    <property type="evidence" value="ECO:0007669"/>
    <property type="project" value="InterPro"/>
</dbReference>
<proteinExistence type="predicted"/>
<dbReference type="Proteomes" id="UP000722485">
    <property type="component" value="Unassembled WGS sequence"/>
</dbReference>
<gene>
    <name evidence="4" type="ORF">G7Z17_g4945</name>
</gene>
<protein>
    <recommendedName>
        <fullName evidence="3">Zn(2)-C6 fungal-type domain-containing protein</fullName>
    </recommendedName>
</protein>
<sequence length="404" mass="44579">MHSPSPAPHPNQVRSACERCRCQKLRCSRPAAAAASCARCSRLGLTCQPGPQRRIGRPPRKDLVLKKASGSEDSATVSPNVVGSSTPDETQLIAGISGDSTSATEWTMAFNSQFGFGYPEPLTFPIEGWPPIRELELPSLETQMILPTNTYFEKLSRLNMEIRKGFRSIAPSFVQPTFIEFICTPHIDSDGYKNVQVLMMNAQEFLDTIKALHRQLGTRIVSRQTCPQSPNAFTLSLDPCFVVPTTLSSPGTGTSPDDDPPQSTTHDAPTMLLVISCYVQLIRHIEFVLKIVYDSFSSATAAPIGRVPMSYADVPITDMSSQFSLFCELVRHIFSQMNLVLGLPSPWSNRSAWTGLLRAQRYRNLVNAELGAVEGSWTTRPAKVLEMVTMTKELFVEISMMGID</sequence>
<dbReference type="EMBL" id="JAANBB010000076">
    <property type="protein sequence ID" value="KAF7551525.1"/>
    <property type="molecule type" value="Genomic_DNA"/>
</dbReference>
<dbReference type="InterPro" id="IPR036864">
    <property type="entry name" value="Zn2-C6_fun-type_DNA-bd_sf"/>
</dbReference>
<evidence type="ECO:0000256" key="1">
    <source>
        <dbReference type="ARBA" id="ARBA00023242"/>
    </source>
</evidence>
<dbReference type="OrthoDB" id="4222821at2759"/>
<dbReference type="AlphaFoldDB" id="A0A9P5L9H9"/>
<keyword evidence="5" id="KW-1185">Reference proteome</keyword>
<dbReference type="PROSITE" id="PS00463">
    <property type="entry name" value="ZN2_CY6_FUNGAL_1"/>
    <property type="match status" value="1"/>
</dbReference>
<dbReference type="Gene3D" id="4.10.240.10">
    <property type="entry name" value="Zn(2)-C6 fungal-type DNA-binding domain"/>
    <property type="match status" value="1"/>
</dbReference>
<evidence type="ECO:0000259" key="3">
    <source>
        <dbReference type="PROSITE" id="PS50048"/>
    </source>
</evidence>
<feature type="domain" description="Zn(2)-C6 fungal-type" evidence="3">
    <location>
        <begin position="16"/>
        <end position="47"/>
    </location>
</feature>
<comment type="caution">
    <text evidence="4">The sequence shown here is derived from an EMBL/GenBank/DDBJ whole genome shotgun (WGS) entry which is preliminary data.</text>
</comment>
<evidence type="ECO:0000313" key="5">
    <source>
        <dbReference type="Proteomes" id="UP000722485"/>
    </source>
</evidence>
<evidence type="ECO:0000313" key="4">
    <source>
        <dbReference type="EMBL" id="KAF7551525.1"/>
    </source>
</evidence>
<feature type="region of interest" description="Disordered" evidence="2">
    <location>
        <begin position="48"/>
        <end position="88"/>
    </location>
</feature>
<reference evidence="4" key="1">
    <citation type="submission" date="2020-03" db="EMBL/GenBank/DDBJ databases">
        <title>Draft Genome Sequence of Cylindrodendrum hubeiense.</title>
        <authorList>
            <person name="Buettner E."/>
            <person name="Kellner H."/>
        </authorList>
    </citation>
    <scope>NUCLEOTIDE SEQUENCE</scope>
    <source>
        <strain evidence="4">IHI 201604</strain>
    </source>
</reference>
<dbReference type="SUPFAM" id="SSF57701">
    <property type="entry name" value="Zn2/Cys6 DNA-binding domain"/>
    <property type="match status" value="1"/>
</dbReference>
<keyword evidence="1" id="KW-0539">Nucleus</keyword>
<dbReference type="InterPro" id="IPR001138">
    <property type="entry name" value="Zn2Cys6_DnaBD"/>
</dbReference>
<dbReference type="GO" id="GO:0000981">
    <property type="term" value="F:DNA-binding transcription factor activity, RNA polymerase II-specific"/>
    <property type="evidence" value="ECO:0007669"/>
    <property type="project" value="InterPro"/>
</dbReference>
<organism evidence="4 5">
    <name type="scientific">Cylindrodendrum hubeiense</name>
    <dbReference type="NCBI Taxonomy" id="595255"/>
    <lineage>
        <taxon>Eukaryota</taxon>
        <taxon>Fungi</taxon>
        <taxon>Dikarya</taxon>
        <taxon>Ascomycota</taxon>
        <taxon>Pezizomycotina</taxon>
        <taxon>Sordariomycetes</taxon>
        <taxon>Hypocreomycetidae</taxon>
        <taxon>Hypocreales</taxon>
        <taxon>Nectriaceae</taxon>
        <taxon>Cylindrodendrum</taxon>
    </lineage>
</organism>
<dbReference type="PROSITE" id="PS50048">
    <property type="entry name" value="ZN2_CY6_FUNGAL_2"/>
    <property type="match status" value="1"/>
</dbReference>